<dbReference type="InterPro" id="IPR003615">
    <property type="entry name" value="HNH_nuc"/>
</dbReference>
<name>M1HVM7_PBCVI</name>
<reference evidence="2 3" key="1">
    <citation type="submission" date="2012-10" db="EMBL/GenBank/DDBJ databases">
        <title>Towards defining the chloroviruses: a genomic journey through a genus of large DNA viruses.</title>
        <authorList>
            <person name="Jeanniard A."/>
            <person name="Dunigan D.D."/>
            <person name="Gurnon J.R."/>
            <person name="Agarkova I."/>
            <person name="Kang M."/>
            <person name="Vitek J."/>
            <person name="Duncan G."/>
            <person name="McClung O.W."/>
            <person name="Larsen M."/>
            <person name="Claverie J.-M."/>
            <person name="Van Etten J.L."/>
            <person name="Blanc G."/>
        </authorList>
    </citation>
    <scope>NUCLEOTIDE SEQUENCE [LARGE SCALE GENOMIC DNA]</scope>
</reference>
<gene>
    <name evidence="2" type="primary">IL-3A_134L</name>
    <name evidence="2" type="ORF">PBCVIL3A_134L</name>
</gene>
<organism evidence="2 3">
    <name type="scientific">Paramecium bursaria Chlorella virus IL3A</name>
    <name type="common">PBCV-IL3A</name>
    <dbReference type="NCBI Taxonomy" id="46019"/>
    <lineage>
        <taxon>Viruses</taxon>
        <taxon>Varidnaviria</taxon>
        <taxon>Bamfordvirae</taxon>
        <taxon>Nucleocytoviricota</taxon>
        <taxon>Megaviricetes</taxon>
        <taxon>Algavirales</taxon>
        <taxon>Phycodnaviridae</taxon>
        <taxon>Chlorovirus</taxon>
        <taxon>Chlorovirus illinoense</taxon>
    </lineage>
</organism>
<dbReference type="SUPFAM" id="SSF54060">
    <property type="entry name" value="His-Me finger endonucleases"/>
    <property type="match status" value="2"/>
</dbReference>
<protein>
    <recommendedName>
        <fullName evidence="1">HNH nuclease domain-containing protein</fullName>
    </recommendedName>
</protein>
<evidence type="ECO:0000259" key="1">
    <source>
        <dbReference type="Pfam" id="PF13392"/>
    </source>
</evidence>
<dbReference type="EMBL" id="JX997169">
    <property type="protein sequence ID" value="AGE53781.1"/>
    <property type="molecule type" value="Genomic_DNA"/>
</dbReference>
<dbReference type="SUPFAM" id="SSF64496">
    <property type="entry name" value="DNA-binding domain of intron-encoded endonucleases"/>
    <property type="match status" value="1"/>
</dbReference>
<organismHost>
    <name type="scientific">Chlorella</name>
    <dbReference type="NCBI Taxonomy" id="3071"/>
</organismHost>
<dbReference type="Gene3D" id="3.90.75.20">
    <property type="match status" value="2"/>
</dbReference>
<accession>M1HVM7</accession>
<proteinExistence type="predicted"/>
<dbReference type="Proteomes" id="UP000247091">
    <property type="component" value="Segment"/>
</dbReference>
<dbReference type="InterPro" id="IPR044925">
    <property type="entry name" value="His-Me_finger_sf"/>
</dbReference>
<sequence length="415" mass="48755">MYKNMYLVFLVMIIYARAKYHTLEGETWTFKKRYVANSKGYIYNLRGKQIKYKEIQNTTSLLDDDNIYRSVRLNRLILSSFIEEKPPIGYHADHKDEEKWNDNSLENLQWLSPRDNTIKKRTSIRERHSCIPVISITDDDVRNHYASFLKASKITGIHDTSIARTCLKNIQNIKHKAGGVFWVYDMNKIEQKDIDGEIWKTIIKRDGTSYEKDVNIEVSNIGRIRWIKPIIRIFDAFSLNTERDHEKNIYPEITIYKETRKLHEIVCTTFNGPIPFEGAVVRHLNDDNMDCRVSNLTWGTRNQNAADAKMNGKTTGIKIKIDDIFFDTITEAAKYLKISVGYLSEMVKQKNKTSFSKYDFLQRIYIFQEKQFSKRKDISTMFNISISKVRNLEKKGVITIEYIPITEYNKLNVSQ</sequence>
<evidence type="ECO:0000313" key="2">
    <source>
        <dbReference type="EMBL" id="AGE53781.1"/>
    </source>
</evidence>
<feature type="domain" description="HNH nuclease" evidence="1">
    <location>
        <begin position="261"/>
        <end position="305"/>
    </location>
</feature>
<evidence type="ECO:0000313" key="3">
    <source>
        <dbReference type="Proteomes" id="UP000247091"/>
    </source>
</evidence>
<dbReference type="Pfam" id="PF13392">
    <property type="entry name" value="HNH_3"/>
    <property type="match status" value="1"/>
</dbReference>